<dbReference type="AlphaFoldDB" id="A0A8X7CTU7"/>
<name>A0A8X7CTU7_9ARAC</name>
<evidence type="ECO:0000313" key="2">
    <source>
        <dbReference type="Proteomes" id="UP000886998"/>
    </source>
</evidence>
<organism evidence="1 2">
    <name type="scientific">Trichonephila inaurata madagascariensis</name>
    <dbReference type="NCBI Taxonomy" id="2747483"/>
    <lineage>
        <taxon>Eukaryota</taxon>
        <taxon>Metazoa</taxon>
        <taxon>Ecdysozoa</taxon>
        <taxon>Arthropoda</taxon>
        <taxon>Chelicerata</taxon>
        <taxon>Arachnida</taxon>
        <taxon>Araneae</taxon>
        <taxon>Araneomorphae</taxon>
        <taxon>Entelegynae</taxon>
        <taxon>Araneoidea</taxon>
        <taxon>Nephilidae</taxon>
        <taxon>Trichonephila</taxon>
        <taxon>Trichonephila inaurata</taxon>
    </lineage>
</organism>
<evidence type="ECO:0000313" key="1">
    <source>
        <dbReference type="EMBL" id="GFY79085.1"/>
    </source>
</evidence>
<dbReference type="Proteomes" id="UP000886998">
    <property type="component" value="Unassembled WGS sequence"/>
</dbReference>
<accession>A0A8X7CTU7</accession>
<proteinExistence type="predicted"/>
<comment type="caution">
    <text evidence="1">The sequence shown here is derived from an EMBL/GenBank/DDBJ whole genome shotgun (WGS) entry which is preliminary data.</text>
</comment>
<sequence length="93" mass="11212">MQRLTRKIAKTKEAHDHPEWCNYFVLGKWSLHVPVYPEQCRLETGLAKISTTVRYQHNVDRLKRRQKYDRLLSFGEEETVSSEMGWLYDLWNV</sequence>
<dbReference type="EMBL" id="BMAV01023398">
    <property type="protein sequence ID" value="GFY79085.1"/>
    <property type="molecule type" value="Genomic_DNA"/>
</dbReference>
<gene>
    <name evidence="1" type="ORF">TNIN_99481</name>
</gene>
<reference evidence="1" key="1">
    <citation type="submission" date="2020-08" db="EMBL/GenBank/DDBJ databases">
        <title>Multicomponent nature underlies the extraordinary mechanical properties of spider dragline silk.</title>
        <authorList>
            <person name="Kono N."/>
            <person name="Nakamura H."/>
            <person name="Mori M."/>
            <person name="Yoshida Y."/>
            <person name="Ohtoshi R."/>
            <person name="Malay A.D."/>
            <person name="Moran D.A.P."/>
            <person name="Tomita M."/>
            <person name="Numata K."/>
            <person name="Arakawa K."/>
        </authorList>
    </citation>
    <scope>NUCLEOTIDE SEQUENCE</scope>
</reference>
<protein>
    <submittedName>
        <fullName evidence="1">Uncharacterized protein</fullName>
    </submittedName>
</protein>
<keyword evidence="2" id="KW-1185">Reference proteome</keyword>